<keyword evidence="6 8" id="KW-0411">Iron-sulfur</keyword>
<dbReference type="UniPathway" id="UPA00391"/>
<dbReference type="GO" id="GO:1904047">
    <property type="term" value="F:S-adenosyl-L-methionine binding"/>
    <property type="evidence" value="ECO:0007669"/>
    <property type="project" value="UniProtKB-UniRule"/>
</dbReference>
<dbReference type="PANTHER" id="PTHR42836">
    <property type="entry name" value="7-CARBOXY-7-DEAZAGUANINE SYNTHASE"/>
    <property type="match status" value="1"/>
</dbReference>
<dbReference type="GO" id="GO:0008616">
    <property type="term" value="P:tRNA queuosine(34) biosynthetic process"/>
    <property type="evidence" value="ECO:0007669"/>
    <property type="project" value="UniProtKB-UniRule"/>
</dbReference>
<evidence type="ECO:0000256" key="6">
    <source>
        <dbReference type="ARBA" id="ARBA00023014"/>
    </source>
</evidence>
<feature type="binding site" evidence="8">
    <location>
        <begin position="27"/>
        <end position="29"/>
    </location>
    <ligand>
        <name>substrate</name>
    </ligand>
</feature>
<feature type="binding site" evidence="8">
    <location>
        <position position="93"/>
    </location>
    <ligand>
        <name>substrate</name>
    </ligand>
</feature>
<comment type="caution">
    <text evidence="8">Lacks conserved residue(s) required for the propagation of feature annotation.</text>
</comment>
<keyword evidence="8" id="KW-0671">Queuosine biosynthesis</keyword>
<dbReference type="GO" id="GO:0051539">
    <property type="term" value="F:4 iron, 4 sulfur cluster binding"/>
    <property type="evidence" value="ECO:0007669"/>
    <property type="project" value="UniProtKB-UniRule"/>
</dbReference>
<evidence type="ECO:0000256" key="8">
    <source>
        <dbReference type="HAMAP-Rule" id="MF_00917"/>
    </source>
</evidence>
<keyword evidence="11" id="KW-1185">Reference proteome</keyword>
<dbReference type="SFLD" id="SFLDS00029">
    <property type="entry name" value="Radical_SAM"/>
    <property type="match status" value="1"/>
</dbReference>
<evidence type="ECO:0000256" key="3">
    <source>
        <dbReference type="ARBA" id="ARBA00022723"/>
    </source>
</evidence>
<dbReference type="RefSeq" id="WP_312897574.1">
    <property type="nucleotide sequence ID" value="NZ_JACHJV010000002.1"/>
</dbReference>
<feature type="binding site" evidence="8">
    <location>
        <position position="53"/>
    </location>
    <ligand>
        <name>[4Fe-4S] cluster</name>
        <dbReference type="ChEBI" id="CHEBI:49883"/>
        <note>4Fe-4S-S-AdoMet</note>
    </ligand>
</feature>
<comment type="caution">
    <text evidence="10">The sequence shown here is derived from an EMBL/GenBank/DDBJ whole genome shotgun (WGS) entry which is preliminary data.</text>
</comment>
<reference evidence="10 11" key="1">
    <citation type="submission" date="2020-08" db="EMBL/GenBank/DDBJ databases">
        <title>Sequencing the genomes of 1000 actinobacteria strains.</title>
        <authorList>
            <person name="Klenk H.-P."/>
        </authorList>
    </citation>
    <scope>NUCLEOTIDE SEQUENCE [LARGE SCALE GENOMIC DNA]</scope>
    <source>
        <strain evidence="10 11">DSM 41654</strain>
    </source>
</reference>
<comment type="function">
    <text evidence="8">Catalyzes the complex heterocyclic radical-mediated conversion of 6-carboxy-5,6,7,8-tetrahydropterin (CPH4) to 7-carboxy-7-deazaguanine (CDG), a step common to the biosynthetic pathways of all 7-deazapurine-containing compounds.</text>
</comment>
<dbReference type="GO" id="GO:0016840">
    <property type="term" value="F:carbon-nitrogen lyase activity"/>
    <property type="evidence" value="ECO:0007669"/>
    <property type="project" value="UniProtKB-UniRule"/>
</dbReference>
<feature type="binding site" evidence="8">
    <location>
        <begin position="140"/>
        <end position="142"/>
    </location>
    <ligand>
        <name>S-adenosyl-L-methionine</name>
        <dbReference type="ChEBI" id="CHEBI:59789"/>
    </ligand>
</feature>
<keyword evidence="3 8" id="KW-0479">Metal-binding</keyword>
<evidence type="ECO:0000256" key="5">
    <source>
        <dbReference type="ARBA" id="ARBA00023004"/>
    </source>
</evidence>
<dbReference type="EMBL" id="JACHJV010000002">
    <property type="protein sequence ID" value="MBB4927992.1"/>
    <property type="molecule type" value="Genomic_DNA"/>
</dbReference>
<keyword evidence="1 8" id="KW-0004">4Fe-4S</keyword>
<comment type="cofactor">
    <cofactor evidence="8">
        <name>S-adenosyl-L-methionine</name>
        <dbReference type="ChEBI" id="CHEBI:59789"/>
    </cofactor>
    <text evidence="8">Binds 1 S-adenosyl-L-methionine per subunit.</text>
</comment>
<dbReference type="EC" id="4.3.99.3" evidence="8"/>
<feature type="binding site" evidence="8">
    <location>
        <position position="42"/>
    </location>
    <ligand>
        <name>substrate</name>
    </ligand>
</feature>
<evidence type="ECO:0000256" key="7">
    <source>
        <dbReference type="ARBA" id="ARBA00023239"/>
    </source>
</evidence>
<evidence type="ECO:0000256" key="4">
    <source>
        <dbReference type="ARBA" id="ARBA00022842"/>
    </source>
</evidence>
<dbReference type="HAMAP" id="MF_00917">
    <property type="entry name" value="QueE"/>
    <property type="match status" value="1"/>
</dbReference>
<keyword evidence="2 8" id="KW-0949">S-adenosyl-L-methionine</keyword>
<feature type="binding site" evidence="8">
    <location>
        <position position="55"/>
    </location>
    <ligand>
        <name>Mg(2+)</name>
        <dbReference type="ChEBI" id="CHEBI:18420"/>
    </ligand>
</feature>
<comment type="subunit">
    <text evidence="8">Homodimer.</text>
</comment>
<comment type="pathway">
    <text evidence="8">Purine metabolism; 7-cyano-7-deazaguanine biosynthesis.</text>
</comment>
<sequence length="240" mass="26205">MSAVIESGRVAGLGRGLLVAESFGPTFQGEGPSVGQQALFIRLSRCNLHCPGCDTPETWDWSRYNPREVATRHSVEDLAAWVMSRPVARVVLTGGEPLLQQDQLVGLAVLLPGRRIEIETNGTIVPLPELVELVEAFNVSPKLAGFAAPGDRRINDRALRALASCGKARFKFVVQDESELDEVAALVDEFSLTDVWVMPEGTSSATVLAGMRKLADAVLEYGWNLSTRLHILIWEAERGR</sequence>
<dbReference type="PROSITE" id="PS51918">
    <property type="entry name" value="RADICAL_SAM"/>
    <property type="match status" value="1"/>
</dbReference>
<dbReference type="CDD" id="cd01335">
    <property type="entry name" value="Radical_SAM"/>
    <property type="match status" value="1"/>
</dbReference>
<comment type="catalytic activity">
    <reaction evidence="8">
        <text>6-carboxy-5,6,7,8-tetrahydropterin + H(+) = 7-carboxy-7-carbaguanine + NH4(+)</text>
        <dbReference type="Rhea" id="RHEA:27974"/>
        <dbReference type="ChEBI" id="CHEBI:15378"/>
        <dbReference type="ChEBI" id="CHEBI:28938"/>
        <dbReference type="ChEBI" id="CHEBI:61032"/>
        <dbReference type="ChEBI" id="CHEBI:61036"/>
        <dbReference type="EC" id="4.3.99.3"/>
    </reaction>
</comment>
<dbReference type="Gene3D" id="3.20.20.70">
    <property type="entry name" value="Aldolase class I"/>
    <property type="match status" value="1"/>
</dbReference>
<gene>
    <name evidence="8" type="primary">queE</name>
    <name evidence="10" type="ORF">FHR34_007087</name>
</gene>
<dbReference type="Pfam" id="PF04055">
    <property type="entry name" value="Radical_SAM"/>
    <property type="match status" value="1"/>
</dbReference>
<dbReference type="AlphaFoldDB" id="A0A7W7R9L8"/>
<dbReference type="InterPro" id="IPR013785">
    <property type="entry name" value="Aldolase_TIM"/>
</dbReference>
<dbReference type="Proteomes" id="UP000540506">
    <property type="component" value="Unassembled WGS sequence"/>
</dbReference>
<evidence type="ECO:0000259" key="9">
    <source>
        <dbReference type="PROSITE" id="PS51918"/>
    </source>
</evidence>
<dbReference type="PIRSF" id="PIRSF000370">
    <property type="entry name" value="QueE"/>
    <property type="match status" value="1"/>
</dbReference>
<feature type="binding site" evidence="8">
    <location>
        <position position="46"/>
    </location>
    <ligand>
        <name>[4Fe-4S] cluster</name>
        <dbReference type="ChEBI" id="CHEBI:49883"/>
        <note>4Fe-4S-S-AdoMet</note>
    </ligand>
</feature>
<proteinExistence type="inferred from homology"/>
<evidence type="ECO:0000313" key="11">
    <source>
        <dbReference type="Proteomes" id="UP000540506"/>
    </source>
</evidence>
<dbReference type="GO" id="GO:0000287">
    <property type="term" value="F:magnesium ion binding"/>
    <property type="evidence" value="ECO:0007669"/>
    <property type="project" value="UniProtKB-UniRule"/>
</dbReference>
<evidence type="ECO:0000313" key="10">
    <source>
        <dbReference type="EMBL" id="MBB4927992.1"/>
    </source>
</evidence>
<dbReference type="SUPFAM" id="SSF102114">
    <property type="entry name" value="Radical SAM enzymes"/>
    <property type="match status" value="1"/>
</dbReference>
<feature type="binding site" evidence="8">
    <location>
        <position position="95"/>
    </location>
    <ligand>
        <name>S-adenosyl-L-methionine</name>
        <dbReference type="ChEBI" id="CHEBI:59789"/>
    </ligand>
</feature>
<keyword evidence="7 8" id="KW-0456">Lyase</keyword>
<dbReference type="PANTHER" id="PTHR42836:SF1">
    <property type="entry name" value="7-CARBOXY-7-DEAZAGUANINE SYNTHASE"/>
    <property type="match status" value="1"/>
</dbReference>
<comment type="cofactor">
    <cofactor evidence="8">
        <name>[4Fe-4S] cluster</name>
        <dbReference type="ChEBI" id="CHEBI:49883"/>
    </cofactor>
    <text evidence="8">Binds 1 [4Fe-4S] cluster. The cluster is coordinated with 3 cysteines and an exchangeable S-adenosyl-L-methionine.</text>
</comment>
<keyword evidence="5 8" id="KW-0408">Iron</keyword>
<accession>A0A7W7R9L8</accession>
<dbReference type="InterPro" id="IPR024924">
    <property type="entry name" value="7-CO-7-deazaguanine_synth-like"/>
</dbReference>
<feature type="binding site" evidence="8">
    <location>
        <position position="50"/>
    </location>
    <ligand>
        <name>[4Fe-4S] cluster</name>
        <dbReference type="ChEBI" id="CHEBI:49883"/>
        <note>4Fe-4S-S-AdoMet</note>
    </ligand>
</feature>
<evidence type="ECO:0000256" key="2">
    <source>
        <dbReference type="ARBA" id="ARBA00022691"/>
    </source>
</evidence>
<keyword evidence="4 8" id="KW-0460">Magnesium</keyword>
<dbReference type="InterPro" id="IPR007197">
    <property type="entry name" value="rSAM"/>
</dbReference>
<protein>
    <recommendedName>
        <fullName evidence="8">7-carboxy-7-deazaguanine synthase</fullName>
        <shortName evidence="8">CDG synthase</shortName>
        <ecNumber evidence="8">4.3.99.3</ecNumber>
    </recommendedName>
    <alternativeName>
        <fullName evidence="8">Queuosine biosynthesis protein QueE</fullName>
    </alternativeName>
</protein>
<name>A0A7W7R9L8_KITKI</name>
<dbReference type="InterPro" id="IPR058240">
    <property type="entry name" value="rSAM_sf"/>
</dbReference>
<comment type="similarity">
    <text evidence="8">Belongs to the radical SAM superfamily. 7-carboxy-7-deazaguanine synthase family.</text>
</comment>
<evidence type="ECO:0000256" key="1">
    <source>
        <dbReference type="ARBA" id="ARBA00022485"/>
    </source>
</evidence>
<feature type="domain" description="Radical SAM core" evidence="9">
    <location>
        <begin position="33"/>
        <end position="236"/>
    </location>
</feature>
<organism evidence="10 11">
    <name type="scientific">Kitasatospora kifunensis</name>
    <name type="common">Streptomyces kifunensis</name>
    <dbReference type="NCBI Taxonomy" id="58351"/>
    <lineage>
        <taxon>Bacteria</taxon>
        <taxon>Bacillati</taxon>
        <taxon>Actinomycetota</taxon>
        <taxon>Actinomycetes</taxon>
        <taxon>Kitasatosporales</taxon>
        <taxon>Streptomycetaceae</taxon>
        <taxon>Kitasatospora</taxon>
    </lineage>
</organism>
<comment type="cofactor">
    <cofactor evidence="8">
        <name>Mg(2+)</name>
        <dbReference type="ChEBI" id="CHEBI:18420"/>
    </cofactor>
</comment>